<evidence type="ECO:0000256" key="2">
    <source>
        <dbReference type="SAM" id="MobiDB-lite"/>
    </source>
</evidence>
<comment type="caution">
    <text evidence="1">Lacks conserved residue(s) required for the propagation of feature annotation.</text>
</comment>
<evidence type="ECO:0000259" key="3">
    <source>
        <dbReference type="PROSITE" id="PS51695"/>
    </source>
</evidence>
<dbReference type="InterPro" id="IPR000209">
    <property type="entry name" value="Peptidase_S8/S53_dom"/>
</dbReference>
<dbReference type="InterPro" id="IPR030400">
    <property type="entry name" value="Sedolisin_dom"/>
</dbReference>
<keyword evidence="5" id="KW-1185">Reference proteome</keyword>
<reference evidence="4 5" key="1">
    <citation type="journal article" date="2018" name="PLoS Genet.">
        <title>Repeat elements organise 3D genome structure and mediate transcription in the filamentous fungus Epichloe festucae.</title>
        <authorList>
            <person name="Winter D.J."/>
            <person name="Ganley A.R.D."/>
            <person name="Young C.A."/>
            <person name="Liachko I."/>
            <person name="Schardl C.L."/>
            <person name="Dupont P.Y."/>
            <person name="Berry D."/>
            <person name="Ram A."/>
            <person name="Scott B."/>
            <person name="Cox M.P."/>
        </authorList>
    </citation>
    <scope>NUCLEOTIDE SEQUENCE [LARGE SCALE GENOMIC DNA]</scope>
    <source>
        <strain evidence="4 5">Fl1</strain>
    </source>
</reference>
<evidence type="ECO:0000256" key="1">
    <source>
        <dbReference type="PROSITE-ProRule" id="PRU01032"/>
    </source>
</evidence>
<dbReference type="InterPro" id="IPR050819">
    <property type="entry name" value="Tripeptidyl-peptidase_I"/>
</dbReference>
<dbReference type="GO" id="GO:0008240">
    <property type="term" value="F:tripeptidyl-peptidase activity"/>
    <property type="evidence" value="ECO:0007669"/>
    <property type="project" value="TreeGrafter"/>
</dbReference>
<dbReference type="AlphaFoldDB" id="A0A7S9KRG5"/>
<sequence length="251" mass="26848">MALVNPLPGIDIQVGDKFLRGNLNTMLAGFDEHYCKKALDPAIDPIYPDSKNPGGYNALDCGNRKPPLVISISWAQPEAELPPRYSRRQCLEFLKLGLQGVTVLAGPGDTGPASTQGTRIDPESGSLNTTTGKFSPNFPASCPWVTAVGGFRVLKSPSYQTKSVESYLNNDGEQARHLMNLSSAGYFTPGWRGYPDLAAAATGYLVYVVGQLHQIYGTSASTPVVASMIAKVNDARLHAGKHPVGFVNPVL</sequence>
<dbReference type="Pfam" id="PF00082">
    <property type="entry name" value="Peptidase_S8"/>
    <property type="match status" value="1"/>
</dbReference>
<dbReference type="GO" id="GO:0004252">
    <property type="term" value="F:serine-type endopeptidase activity"/>
    <property type="evidence" value="ECO:0007669"/>
    <property type="project" value="InterPro"/>
</dbReference>
<dbReference type="OrthoDB" id="409122at2759"/>
<evidence type="ECO:0000313" key="5">
    <source>
        <dbReference type="Proteomes" id="UP000594364"/>
    </source>
</evidence>
<dbReference type="PROSITE" id="PS51695">
    <property type="entry name" value="SEDOLISIN"/>
    <property type="match status" value="1"/>
</dbReference>
<dbReference type="EMBL" id="CP031387">
    <property type="protein sequence ID" value="QPG98773.1"/>
    <property type="molecule type" value="Genomic_DNA"/>
</dbReference>
<evidence type="ECO:0000313" key="4">
    <source>
        <dbReference type="EMBL" id="QPG98773.1"/>
    </source>
</evidence>
<organism evidence="4 5">
    <name type="scientific">Epichloe festucae (strain Fl1)</name>
    <dbReference type="NCBI Taxonomy" id="877507"/>
    <lineage>
        <taxon>Eukaryota</taxon>
        <taxon>Fungi</taxon>
        <taxon>Dikarya</taxon>
        <taxon>Ascomycota</taxon>
        <taxon>Pezizomycotina</taxon>
        <taxon>Sordariomycetes</taxon>
        <taxon>Hypocreomycetidae</taxon>
        <taxon>Hypocreales</taxon>
        <taxon>Clavicipitaceae</taxon>
        <taxon>Epichloe</taxon>
    </lineage>
</organism>
<dbReference type="GO" id="GO:0006508">
    <property type="term" value="P:proteolysis"/>
    <property type="evidence" value="ECO:0007669"/>
    <property type="project" value="InterPro"/>
</dbReference>
<dbReference type="PANTHER" id="PTHR14218:SF19">
    <property type="entry name" value="SERINE PROTEASE AORO, PUTATIVE (AFU_ORTHOLOGUE AFUA_6G10250)-RELATED"/>
    <property type="match status" value="1"/>
</dbReference>
<name>A0A7S9KRG5_EPIFF</name>
<dbReference type="CDD" id="cd04056">
    <property type="entry name" value="Peptidases_S53"/>
    <property type="match status" value="1"/>
</dbReference>
<feature type="region of interest" description="Disordered" evidence="2">
    <location>
        <begin position="107"/>
        <end position="126"/>
    </location>
</feature>
<dbReference type="PANTHER" id="PTHR14218">
    <property type="entry name" value="PROTEASE S8 TRIPEPTIDYL PEPTIDASE I CLN2"/>
    <property type="match status" value="1"/>
</dbReference>
<dbReference type="Proteomes" id="UP000594364">
    <property type="component" value="Chromosome 3"/>
</dbReference>
<feature type="domain" description="Peptidase S53" evidence="3">
    <location>
        <begin position="1"/>
        <end position="251"/>
    </location>
</feature>
<accession>A0A7S9KRG5</accession>
<dbReference type="Gene3D" id="3.40.50.200">
    <property type="entry name" value="Peptidase S8/S53 domain"/>
    <property type="match status" value="1"/>
</dbReference>
<dbReference type="InterPro" id="IPR036852">
    <property type="entry name" value="Peptidase_S8/S53_dom_sf"/>
</dbReference>
<proteinExistence type="predicted"/>
<dbReference type="SUPFAM" id="SSF52743">
    <property type="entry name" value="Subtilisin-like"/>
    <property type="match status" value="1"/>
</dbReference>
<protein>
    <recommendedName>
        <fullName evidence="3">Peptidase S53 domain-containing protein</fullName>
    </recommendedName>
</protein>
<gene>
    <name evidence="4" type="ORF">C2857_000031</name>
</gene>